<comment type="caution">
    <text evidence="1">The sequence shown here is derived from an EMBL/GenBank/DDBJ whole genome shotgun (WGS) entry which is preliminary data.</text>
</comment>
<reference evidence="1" key="2">
    <citation type="submission" date="2020-09" db="EMBL/GenBank/DDBJ databases">
        <authorList>
            <person name="Sun Q."/>
            <person name="Kim S."/>
        </authorList>
    </citation>
    <scope>NUCLEOTIDE SEQUENCE</scope>
    <source>
        <strain evidence="1">KCTC 32296</strain>
    </source>
</reference>
<gene>
    <name evidence="1" type="ORF">GCM10011273_27280</name>
</gene>
<dbReference type="EMBL" id="BMZB01000004">
    <property type="protein sequence ID" value="GGZ39359.1"/>
    <property type="molecule type" value="Genomic_DNA"/>
</dbReference>
<proteinExistence type="predicted"/>
<accession>A0A918QC15</accession>
<dbReference type="AlphaFoldDB" id="A0A918QC15"/>
<sequence length="63" mass="6693">MGGAGGGGVKRESDPYAAGAEIGGLTDDETLKATLRTSVKKTGTFWVFSRMTAVYKLSYRALF</sequence>
<dbReference type="Proteomes" id="UP000662572">
    <property type="component" value="Unassembled WGS sequence"/>
</dbReference>
<organism evidence="1 2">
    <name type="scientific">Asticcacaulis endophyticus</name>
    <dbReference type="NCBI Taxonomy" id="1395890"/>
    <lineage>
        <taxon>Bacteria</taxon>
        <taxon>Pseudomonadati</taxon>
        <taxon>Pseudomonadota</taxon>
        <taxon>Alphaproteobacteria</taxon>
        <taxon>Caulobacterales</taxon>
        <taxon>Caulobacteraceae</taxon>
        <taxon>Asticcacaulis</taxon>
    </lineage>
</organism>
<evidence type="ECO:0000313" key="1">
    <source>
        <dbReference type="EMBL" id="GGZ39359.1"/>
    </source>
</evidence>
<reference evidence="1" key="1">
    <citation type="journal article" date="2014" name="Int. J. Syst. Evol. Microbiol.">
        <title>Complete genome sequence of Corynebacterium casei LMG S-19264T (=DSM 44701T), isolated from a smear-ripened cheese.</title>
        <authorList>
            <consortium name="US DOE Joint Genome Institute (JGI-PGF)"/>
            <person name="Walter F."/>
            <person name="Albersmeier A."/>
            <person name="Kalinowski J."/>
            <person name="Ruckert C."/>
        </authorList>
    </citation>
    <scope>NUCLEOTIDE SEQUENCE</scope>
    <source>
        <strain evidence="1">KCTC 32296</strain>
    </source>
</reference>
<protein>
    <submittedName>
        <fullName evidence="1">Uncharacterized protein</fullName>
    </submittedName>
</protein>
<evidence type="ECO:0000313" key="2">
    <source>
        <dbReference type="Proteomes" id="UP000662572"/>
    </source>
</evidence>
<name>A0A918QC15_9CAUL</name>
<keyword evidence="2" id="KW-1185">Reference proteome</keyword>